<feature type="coiled-coil region" evidence="1">
    <location>
        <begin position="180"/>
        <end position="238"/>
    </location>
</feature>
<dbReference type="EMBL" id="SMGQ01000012">
    <property type="protein sequence ID" value="TCK93161.1"/>
    <property type="molecule type" value="Genomic_DNA"/>
</dbReference>
<evidence type="ECO:0008006" key="4">
    <source>
        <dbReference type="Google" id="ProtNLM"/>
    </source>
</evidence>
<keyword evidence="3" id="KW-1185">Reference proteome</keyword>
<evidence type="ECO:0000313" key="3">
    <source>
        <dbReference type="Proteomes" id="UP000294545"/>
    </source>
</evidence>
<accession>A0A4V2Q0B7</accession>
<sequence>MDLSHTTVTDRYRERIERLGLFDCLYTLENKKTKDHSGQSIDFFSLGFLTLLFFFENMLVRNHKTGVKELANFLYGLNQEEIDLEQKDFESIARTIINVFRPPGGKRNQKTFYNWETRQKEVIEYSYLKASKSDLKSNTQYYTLDEHGLELVFATKEYFSEFQLSINQLLLRKQLEKGEFVGALRQIDEMRIDVESLEERIIKIKHEVQRNILSEKTYERYRDLIEDINNRLKRENDEFDELVTFVNETRETLSYEIKDEKEQKAYGYIINIQKTLGEVHRFHRNLLQKSIELKTTTLQSAQESLYYVGIESFNFRKEIVSRMFSSPLPLETSRMLIKPLLSLEKQQTWSPLTVFAPQRIGSKEDEDKTTEFYDIKAEDIREQEMEIQQKNYATIITILLEALGTKNEITLEAFIHYIKQKEYTAILDQLTFYHFFITLHQKSPIKLNPTQYDNERSLKRVIEILEKQYVVLNVVEAKGVIHVNNRFTLGNMIIRLEEKAHAL</sequence>
<dbReference type="OrthoDB" id="1685048at2"/>
<reference evidence="2 3" key="1">
    <citation type="submission" date="2019-03" db="EMBL/GenBank/DDBJ databases">
        <title>Genomic Encyclopedia of Type Strains, Phase IV (KMG-IV): sequencing the most valuable type-strain genomes for metagenomic binning, comparative biology and taxonomic classification.</title>
        <authorList>
            <person name="Goeker M."/>
        </authorList>
    </citation>
    <scope>NUCLEOTIDE SEQUENCE [LARGE SCALE GENOMIC DNA]</scope>
    <source>
        <strain evidence="2 3">DSM 24176</strain>
    </source>
</reference>
<keyword evidence="1" id="KW-0175">Coiled coil</keyword>
<comment type="caution">
    <text evidence="2">The sequence shown here is derived from an EMBL/GenBank/DDBJ whole genome shotgun (WGS) entry which is preliminary data.</text>
</comment>
<organism evidence="2 3">
    <name type="scientific">Natranaerovirga hydrolytica</name>
    <dbReference type="NCBI Taxonomy" id="680378"/>
    <lineage>
        <taxon>Bacteria</taxon>
        <taxon>Bacillati</taxon>
        <taxon>Bacillota</taxon>
        <taxon>Clostridia</taxon>
        <taxon>Lachnospirales</taxon>
        <taxon>Natranaerovirgaceae</taxon>
        <taxon>Natranaerovirga</taxon>
    </lineage>
</organism>
<gene>
    <name evidence="2" type="ORF">EDC19_1348</name>
</gene>
<dbReference type="Proteomes" id="UP000294545">
    <property type="component" value="Unassembled WGS sequence"/>
</dbReference>
<proteinExistence type="predicted"/>
<dbReference type="RefSeq" id="WP_132282077.1">
    <property type="nucleotide sequence ID" value="NZ_SMGQ01000012.1"/>
</dbReference>
<evidence type="ECO:0000313" key="2">
    <source>
        <dbReference type="EMBL" id="TCK93161.1"/>
    </source>
</evidence>
<evidence type="ECO:0000256" key="1">
    <source>
        <dbReference type="SAM" id="Coils"/>
    </source>
</evidence>
<protein>
    <recommendedName>
        <fullName evidence="4">Replicative DNA helicase</fullName>
    </recommendedName>
</protein>
<dbReference type="AlphaFoldDB" id="A0A4V2Q0B7"/>
<name>A0A4V2Q0B7_9FIRM</name>